<sequence length="623" mass="63606">MPDLPMGGAARAIGFASSALSQRNTLGLKEIDRMTSMIAQPQLMADAAANIEGIRSAIAAANAAAAGPTTGLAAAAADEVSAAAATLFGAYAQEYQAVIKQAAVFHDTFAQALATAATAYTEAEAANAAMVSGALRAVTSPIASLLGGGGAAAAPAGVAAPAPAALASPFDALIMTGSGTPIPSLAYMQAVVPYISGTPSQLIPLNTPEGLYPLTQIKDLPLTQSVTTGVQILHDALFGPQGMITAGGNVAVLGYSQSAILSSMEMRQLILQGSPNTANLSFTLLGNPMAPNGGLLSRFPGLSMPAMGLEFYGATPSNSGYQLSQYTLQYDGFADFPRYPINFLADLNAFMGIQFVHTDYSYLDPNNLPPGYNLVELPVSPANNGLEHYYMITYPGLPLLEPLRALPVIGDPLADLVEPNLTYLVNLGYGDPHFGYSTGYADVPTRFGLFPSIDPVTFAGDMVGAAQQGVNAFAGDIGAMLPTSLPDFSLPAAALTGGSPTAWALPTLPAPTGSPIDGIIDTLKAANTHITNAISSAAADTYAMALPTADIVNTLATKVPSYNVNLFLDGIQELANGDPAGLVNAFGYPVAADVALLTLAGGFQTIVLLNGVESVIGDLTGAA</sequence>
<dbReference type="Gene3D" id="1.10.287.850">
    <property type="entry name" value="HP0062-like domain"/>
    <property type="match status" value="1"/>
</dbReference>
<dbReference type="Pfam" id="PF08237">
    <property type="entry name" value="PE-PPE"/>
    <property type="match status" value="1"/>
</dbReference>
<dbReference type="InterPro" id="IPR013228">
    <property type="entry name" value="PE-PPE_C"/>
</dbReference>
<accession>A0A1V3WX01</accession>
<dbReference type="InterPro" id="IPR029058">
    <property type="entry name" value="AB_hydrolase_fold"/>
</dbReference>
<dbReference type="Pfam" id="PF00934">
    <property type="entry name" value="PE"/>
    <property type="match status" value="1"/>
</dbReference>
<organism evidence="3 4">
    <name type="scientific">Mycobacterium kansasii</name>
    <dbReference type="NCBI Taxonomy" id="1768"/>
    <lineage>
        <taxon>Bacteria</taxon>
        <taxon>Bacillati</taxon>
        <taxon>Actinomycetota</taxon>
        <taxon>Actinomycetes</taxon>
        <taxon>Mycobacteriales</taxon>
        <taxon>Mycobacteriaceae</taxon>
        <taxon>Mycobacterium</taxon>
    </lineage>
</organism>
<evidence type="ECO:0000259" key="1">
    <source>
        <dbReference type="Pfam" id="PF00934"/>
    </source>
</evidence>
<name>A0A1V3WX01_MYCKA</name>
<comment type="caution">
    <text evidence="3">The sequence shown here is derived from an EMBL/GenBank/DDBJ whole genome shotgun (WGS) entry which is preliminary data.</text>
</comment>
<protein>
    <submittedName>
        <fullName evidence="3">PE family protein</fullName>
    </submittedName>
</protein>
<dbReference type="InterPro" id="IPR000084">
    <property type="entry name" value="PE-PGRS_N"/>
</dbReference>
<reference evidence="3 4" key="1">
    <citation type="submission" date="2017-02" db="EMBL/GenBank/DDBJ databases">
        <title>Complete genome sequences of Mycobacterium kansasii strains isolated from rhesus macaques.</title>
        <authorList>
            <person name="Panda A."/>
            <person name="Nagaraj S."/>
            <person name="Zhao X."/>
            <person name="Tettelin H."/>
            <person name="Detolla L.J."/>
        </authorList>
    </citation>
    <scope>NUCLEOTIDE SEQUENCE [LARGE SCALE GENOMIC DNA]</scope>
    <source>
        <strain evidence="3 4">11-3469</strain>
    </source>
</reference>
<proteinExistence type="predicted"/>
<evidence type="ECO:0000259" key="2">
    <source>
        <dbReference type="Pfam" id="PF08237"/>
    </source>
</evidence>
<feature type="domain" description="PE-PPE" evidence="2">
    <location>
        <begin position="205"/>
        <end position="429"/>
    </location>
</feature>
<dbReference type="Proteomes" id="UP000188532">
    <property type="component" value="Unassembled WGS sequence"/>
</dbReference>
<dbReference type="InterPro" id="IPR038332">
    <property type="entry name" value="PPE_sf"/>
</dbReference>
<evidence type="ECO:0000313" key="3">
    <source>
        <dbReference type="EMBL" id="OOK71278.1"/>
    </source>
</evidence>
<dbReference type="AlphaFoldDB" id="A0A1V3WX01"/>
<dbReference type="Gene3D" id="3.40.50.1820">
    <property type="entry name" value="alpha/beta hydrolase"/>
    <property type="match status" value="1"/>
</dbReference>
<dbReference type="EMBL" id="MVBN01000006">
    <property type="protein sequence ID" value="OOK71278.1"/>
    <property type="molecule type" value="Genomic_DNA"/>
</dbReference>
<gene>
    <name evidence="3" type="ORF">BZL29_5880</name>
</gene>
<evidence type="ECO:0000313" key="4">
    <source>
        <dbReference type="Proteomes" id="UP000188532"/>
    </source>
</evidence>
<feature type="domain" description="PE" evidence="1">
    <location>
        <begin position="37"/>
        <end position="127"/>
    </location>
</feature>
<dbReference type="SUPFAM" id="SSF140459">
    <property type="entry name" value="PE/PPE dimer-like"/>
    <property type="match status" value="1"/>
</dbReference>